<sequence>MQSLLGQQKIALPLNAVIIGPAENCSTAQCSHYWASRKLLYRSMQSLLGQQKIALPLNAVIIGVTNRI</sequence>
<protein>
    <submittedName>
        <fullName evidence="1">Uncharacterized protein</fullName>
    </submittedName>
</protein>
<dbReference type="Proteomes" id="UP001239782">
    <property type="component" value="Chromosome"/>
</dbReference>
<gene>
    <name evidence="1" type="ORF">Q9312_17645</name>
</gene>
<accession>A0AA51X7E8</accession>
<keyword evidence="2" id="KW-1185">Reference proteome</keyword>
<name>A0AA51X7E8_9GAMM</name>
<dbReference type="KEGG" id="plei:Q9312_17645"/>
<reference evidence="1 2" key="1">
    <citation type="submission" date="2023-08" db="EMBL/GenBank/DDBJ databases">
        <title>Pleionea litopenaei sp. nov., isolated from stomach of juvenile Litopenaeus vannamei.</title>
        <authorList>
            <person name="Rho A.M."/>
            <person name="Hwang C.Y."/>
        </authorList>
    </citation>
    <scope>NUCLEOTIDE SEQUENCE [LARGE SCALE GENOMIC DNA]</scope>
    <source>
        <strain evidence="1 2">HL-JVS1</strain>
    </source>
</reference>
<dbReference type="RefSeq" id="WP_309202178.1">
    <property type="nucleotide sequence ID" value="NZ_CP133548.1"/>
</dbReference>
<dbReference type="EMBL" id="CP133548">
    <property type="protein sequence ID" value="WMS87040.1"/>
    <property type="molecule type" value="Genomic_DNA"/>
</dbReference>
<evidence type="ECO:0000313" key="2">
    <source>
        <dbReference type="Proteomes" id="UP001239782"/>
    </source>
</evidence>
<organism evidence="1 2">
    <name type="scientific">Pleionea litopenaei</name>
    <dbReference type="NCBI Taxonomy" id="3070815"/>
    <lineage>
        <taxon>Bacteria</taxon>
        <taxon>Pseudomonadati</taxon>
        <taxon>Pseudomonadota</taxon>
        <taxon>Gammaproteobacteria</taxon>
        <taxon>Oceanospirillales</taxon>
        <taxon>Pleioneaceae</taxon>
        <taxon>Pleionea</taxon>
    </lineage>
</organism>
<evidence type="ECO:0000313" key="1">
    <source>
        <dbReference type="EMBL" id="WMS87040.1"/>
    </source>
</evidence>
<dbReference type="AlphaFoldDB" id="A0AA51X7E8"/>
<proteinExistence type="predicted"/>